<proteinExistence type="inferred from homology"/>
<dbReference type="EMBL" id="NRSJ01000017">
    <property type="protein sequence ID" value="MBK1705000.1"/>
    <property type="molecule type" value="Genomic_DNA"/>
</dbReference>
<feature type="transmembrane region" description="Helical" evidence="8">
    <location>
        <begin position="93"/>
        <end position="115"/>
    </location>
</feature>
<evidence type="ECO:0000256" key="5">
    <source>
        <dbReference type="ARBA" id="ARBA00022692"/>
    </source>
</evidence>
<evidence type="ECO:0008006" key="11">
    <source>
        <dbReference type="Google" id="ProtNLM"/>
    </source>
</evidence>
<keyword evidence="7 8" id="KW-0472">Membrane</keyword>
<keyword evidence="5 8" id="KW-0812">Transmembrane</keyword>
<protein>
    <recommendedName>
        <fullName evidence="11">C4-dicarboxylate ABC transporter</fullName>
    </recommendedName>
</protein>
<keyword evidence="6 8" id="KW-1133">Transmembrane helix</keyword>
<sequence length="369" mass="40296">MPYNAVREMTRAQCLLVCVREWAEQLPPASFALVMATGIVSIAADLLGFSWLAVALFVINLLAFAVLSVMMLLRLTLFSSVVMRDLRMHGHGAGYFTIVAGICVIGVQVCLLGEAPGVAGILWVLAIMLWFGITYGFFTAVIVSQTKPSLSDGLGGIWLVASVATQAIAVLGTTISSAVGEADPTMLLLCLVFHLMGCMLYLNVIALIFYRLTFLPVTPESITPPYWINMGATAIATQAGANLLILGPQSALLTEVSPFVKGFTLFFWAAGSWWIPLLVCLMLWVHWRRRRPLVYTPVLWAAVFPLGMYTVSTYQLAQALELNELLLIPAITVYVALIAWSLTFLGLLRRLLRELDGVLQTLSGPRPSQ</sequence>
<feature type="transmembrane region" description="Helical" evidence="8">
    <location>
        <begin position="47"/>
        <end position="73"/>
    </location>
</feature>
<reference evidence="9" key="1">
    <citation type="submission" date="2017-08" db="EMBL/GenBank/DDBJ databases">
        <authorList>
            <person name="Imhoff J.F."/>
            <person name="Rahn T."/>
            <person name="Kuenzel S."/>
            <person name="Neulinger S.C."/>
        </authorList>
    </citation>
    <scope>NUCLEOTIDE SEQUENCE</scope>
    <source>
        <strain evidence="9">DSM 11080</strain>
    </source>
</reference>
<dbReference type="InterPro" id="IPR038665">
    <property type="entry name" value="Voltage-dep_anion_channel_sf"/>
</dbReference>
<evidence type="ECO:0000256" key="8">
    <source>
        <dbReference type="SAM" id="Phobius"/>
    </source>
</evidence>
<evidence type="ECO:0000256" key="2">
    <source>
        <dbReference type="ARBA" id="ARBA00008566"/>
    </source>
</evidence>
<dbReference type="PANTHER" id="PTHR31686:SF1">
    <property type="entry name" value="SULFITE EFFLUX PUMP SSU1"/>
    <property type="match status" value="1"/>
</dbReference>
<name>A0AAJ0U495_9GAMM</name>
<feature type="transmembrane region" description="Helical" evidence="8">
    <location>
        <begin position="155"/>
        <end position="180"/>
    </location>
</feature>
<organism evidence="9 10">
    <name type="scientific">Halochromatium glycolicum</name>
    <dbReference type="NCBI Taxonomy" id="85075"/>
    <lineage>
        <taxon>Bacteria</taxon>
        <taxon>Pseudomonadati</taxon>
        <taxon>Pseudomonadota</taxon>
        <taxon>Gammaproteobacteria</taxon>
        <taxon>Chromatiales</taxon>
        <taxon>Chromatiaceae</taxon>
        <taxon>Halochromatium</taxon>
    </lineage>
</organism>
<dbReference type="CDD" id="cd09319">
    <property type="entry name" value="TDT_like_1"/>
    <property type="match status" value="1"/>
</dbReference>
<dbReference type="InterPro" id="IPR051629">
    <property type="entry name" value="Sulfite_efflux_TDT"/>
</dbReference>
<evidence type="ECO:0000313" key="9">
    <source>
        <dbReference type="EMBL" id="MBK1705000.1"/>
    </source>
</evidence>
<gene>
    <name evidence="9" type="ORF">CKO40_10720</name>
</gene>
<comment type="subcellular location">
    <subcellularLocation>
        <location evidence="1">Cell membrane</location>
        <topology evidence="1">Multi-pass membrane protein</topology>
    </subcellularLocation>
</comment>
<dbReference type="Proteomes" id="UP001296776">
    <property type="component" value="Unassembled WGS sequence"/>
</dbReference>
<keyword evidence="3" id="KW-0813">Transport</keyword>
<keyword evidence="4" id="KW-1003">Cell membrane</keyword>
<evidence type="ECO:0000313" key="10">
    <source>
        <dbReference type="Proteomes" id="UP001296776"/>
    </source>
</evidence>
<dbReference type="AlphaFoldDB" id="A0AAJ0U495"/>
<feature type="transmembrane region" description="Helical" evidence="8">
    <location>
        <begin position="292"/>
        <end position="314"/>
    </location>
</feature>
<evidence type="ECO:0000256" key="7">
    <source>
        <dbReference type="ARBA" id="ARBA00023136"/>
    </source>
</evidence>
<dbReference type="GO" id="GO:0000319">
    <property type="term" value="F:sulfite transmembrane transporter activity"/>
    <property type="evidence" value="ECO:0007669"/>
    <property type="project" value="TreeGrafter"/>
</dbReference>
<dbReference type="RefSeq" id="WP_207173566.1">
    <property type="nucleotide sequence ID" value="NZ_NRSJ01000017.1"/>
</dbReference>
<evidence type="ECO:0000256" key="3">
    <source>
        <dbReference type="ARBA" id="ARBA00022448"/>
    </source>
</evidence>
<comment type="caution">
    <text evidence="9">The sequence shown here is derived from an EMBL/GenBank/DDBJ whole genome shotgun (WGS) entry which is preliminary data.</text>
</comment>
<feature type="transmembrane region" description="Helical" evidence="8">
    <location>
        <begin position="186"/>
        <end position="214"/>
    </location>
</feature>
<dbReference type="InterPro" id="IPR004695">
    <property type="entry name" value="SLAC1/Mae1/Ssu1/TehA"/>
</dbReference>
<reference evidence="9" key="2">
    <citation type="journal article" date="2020" name="Microorganisms">
        <title>Osmotic Adaptation and Compatible Solute Biosynthesis of Phototrophic Bacteria as Revealed from Genome Analyses.</title>
        <authorList>
            <person name="Imhoff J.F."/>
            <person name="Rahn T."/>
            <person name="Kunzel S."/>
            <person name="Keller A."/>
            <person name="Neulinger S.C."/>
        </authorList>
    </citation>
    <scope>NUCLEOTIDE SEQUENCE</scope>
    <source>
        <strain evidence="9">DSM 11080</strain>
    </source>
</reference>
<evidence type="ECO:0000256" key="1">
    <source>
        <dbReference type="ARBA" id="ARBA00004651"/>
    </source>
</evidence>
<evidence type="ECO:0000256" key="4">
    <source>
        <dbReference type="ARBA" id="ARBA00022475"/>
    </source>
</evidence>
<dbReference type="GO" id="GO:0005886">
    <property type="term" value="C:plasma membrane"/>
    <property type="evidence" value="ECO:0007669"/>
    <property type="project" value="UniProtKB-SubCell"/>
</dbReference>
<dbReference type="PANTHER" id="PTHR31686">
    <property type="match status" value="1"/>
</dbReference>
<feature type="transmembrane region" description="Helical" evidence="8">
    <location>
        <begin position="265"/>
        <end position="285"/>
    </location>
</feature>
<dbReference type="Pfam" id="PF03595">
    <property type="entry name" value="SLAC1"/>
    <property type="match status" value="1"/>
</dbReference>
<feature type="transmembrane region" description="Helical" evidence="8">
    <location>
        <begin position="121"/>
        <end position="143"/>
    </location>
</feature>
<feature type="transmembrane region" description="Helical" evidence="8">
    <location>
        <begin position="326"/>
        <end position="348"/>
    </location>
</feature>
<dbReference type="Gene3D" id="1.50.10.150">
    <property type="entry name" value="Voltage-dependent anion channel"/>
    <property type="match status" value="1"/>
</dbReference>
<comment type="similarity">
    <text evidence="2">Belongs to the tellurite-resistance/dicarboxylate transporter (TDT) family.</text>
</comment>
<evidence type="ECO:0000256" key="6">
    <source>
        <dbReference type="ARBA" id="ARBA00022989"/>
    </source>
</evidence>
<keyword evidence="10" id="KW-1185">Reference proteome</keyword>
<accession>A0AAJ0U495</accession>